<reference evidence="3" key="1">
    <citation type="submission" date="2019-04" db="EMBL/GenBank/DDBJ databases">
        <title>Friends and foes A comparative genomics studyof 23 Aspergillus species from section Flavi.</title>
        <authorList>
            <consortium name="DOE Joint Genome Institute"/>
            <person name="Kjaerbolling I."/>
            <person name="Vesth T."/>
            <person name="Frisvad J.C."/>
            <person name="Nybo J.L."/>
            <person name="Theobald S."/>
            <person name="Kildgaard S."/>
            <person name="Isbrandt T."/>
            <person name="Kuo A."/>
            <person name="Sato A."/>
            <person name="Lyhne E.K."/>
            <person name="Kogle M.E."/>
            <person name="Wiebenga A."/>
            <person name="Kun R.S."/>
            <person name="Lubbers R.J."/>
            <person name="Makela M.R."/>
            <person name="Barry K."/>
            <person name="Chovatia M."/>
            <person name="Clum A."/>
            <person name="Daum C."/>
            <person name="Haridas S."/>
            <person name="He G."/>
            <person name="LaButti K."/>
            <person name="Lipzen A."/>
            <person name="Mondo S."/>
            <person name="Riley R."/>
            <person name="Salamov A."/>
            <person name="Simmons B.A."/>
            <person name="Magnuson J.K."/>
            <person name="Henrissat B."/>
            <person name="Mortensen U.H."/>
            <person name="Larsen T.O."/>
            <person name="Devries R.P."/>
            <person name="Grigoriev I.V."/>
            <person name="Machida M."/>
            <person name="Baker S.E."/>
            <person name="Andersen M.R."/>
        </authorList>
    </citation>
    <scope>NUCLEOTIDE SEQUENCE [LARGE SCALE GENOMIC DNA]</scope>
    <source>
        <strain evidence="3">CBS 553.77</strain>
    </source>
</reference>
<protein>
    <recommendedName>
        <fullName evidence="4">Bul1 C-terminal domain-containing protein</fullName>
    </recommendedName>
</protein>
<keyword evidence="3" id="KW-1185">Reference proteome</keyword>
<evidence type="ECO:0008006" key="4">
    <source>
        <dbReference type="Google" id="ProtNLM"/>
    </source>
</evidence>
<dbReference type="EMBL" id="ML739110">
    <property type="protein sequence ID" value="KAE8353034.1"/>
    <property type="molecule type" value="Genomic_DNA"/>
</dbReference>
<feature type="compositionally biased region" description="Basic and acidic residues" evidence="1">
    <location>
        <begin position="130"/>
        <end position="143"/>
    </location>
</feature>
<name>A0A5N6Z5U1_9EURO</name>
<evidence type="ECO:0000313" key="2">
    <source>
        <dbReference type="EMBL" id="KAE8353034.1"/>
    </source>
</evidence>
<feature type="region of interest" description="Disordered" evidence="1">
    <location>
        <begin position="124"/>
        <end position="143"/>
    </location>
</feature>
<evidence type="ECO:0000256" key="1">
    <source>
        <dbReference type="SAM" id="MobiDB-lite"/>
    </source>
</evidence>
<organism evidence="2 3">
    <name type="scientific">Aspergillus coremiiformis</name>
    <dbReference type="NCBI Taxonomy" id="138285"/>
    <lineage>
        <taxon>Eukaryota</taxon>
        <taxon>Fungi</taxon>
        <taxon>Dikarya</taxon>
        <taxon>Ascomycota</taxon>
        <taxon>Pezizomycotina</taxon>
        <taxon>Eurotiomycetes</taxon>
        <taxon>Eurotiomycetidae</taxon>
        <taxon>Eurotiales</taxon>
        <taxon>Aspergillaceae</taxon>
        <taxon>Aspergillus</taxon>
        <taxon>Aspergillus subgen. Circumdati</taxon>
    </lineage>
</organism>
<proteinExistence type="predicted"/>
<sequence length="371" mass="42365">MKAAEYLPQFITTIFSNLTQKMEIHLTKTQTVFTTGETIQGELVLPRRYAPQYAYICIALIGSTTTTVPIGTSFPNNGRTIDCTFLNIRHIETLEPWHHQLVFSFSFVIPDALLFDSCSDHLPTGSGSTRQDHRQLPPSMDHHSDRFCPEMSSIIYHIRAEVDNGSERLHVSQRIHLLPLYPEQPPRLWTQAADHIAQMTDSTDLRMNRLGTKAGRITIRAKNIRPLYQPPGQHGSTLTPIRLHLDLDSLPPEPTFPPHCRVRVTLKAVTYFTTVPMTELPRWENAVNEQRQLFRTSVCSWKNKSVRLQWIESDLSPRASLVIPIPVSCNVALLPTFYHCYVARAYFVKVEVVIGCSRKLRVKVPVRIYNS</sequence>
<dbReference type="Proteomes" id="UP000327118">
    <property type="component" value="Unassembled WGS sequence"/>
</dbReference>
<accession>A0A5N6Z5U1</accession>
<gene>
    <name evidence="2" type="ORF">BDV28DRAFT_115602</name>
</gene>
<dbReference type="AlphaFoldDB" id="A0A5N6Z5U1"/>
<dbReference type="OrthoDB" id="2283785at2759"/>
<evidence type="ECO:0000313" key="3">
    <source>
        <dbReference type="Proteomes" id="UP000327118"/>
    </source>
</evidence>